<keyword evidence="3" id="KW-0732">Signal</keyword>
<feature type="coiled-coil region" evidence="1">
    <location>
        <begin position="350"/>
        <end position="384"/>
    </location>
</feature>
<feature type="chain" id="PRO_5024402934" evidence="3">
    <location>
        <begin position="19"/>
        <end position="444"/>
    </location>
</feature>
<gene>
    <name evidence="4" type="ORF">FH972_017520</name>
</gene>
<evidence type="ECO:0000256" key="3">
    <source>
        <dbReference type="SAM" id="SignalP"/>
    </source>
</evidence>
<dbReference type="AlphaFoldDB" id="A0A5N6RL92"/>
<dbReference type="EMBL" id="CM017327">
    <property type="protein sequence ID" value="KAE8099545.1"/>
    <property type="molecule type" value="Genomic_DNA"/>
</dbReference>
<proteinExistence type="predicted"/>
<feature type="region of interest" description="Disordered" evidence="2">
    <location>
        <begin position="53"/>
        <end position="124"/>
    </location>
</feature>
<organism evidence="4 5">
    <name type="scientific">Carpinus fangiana</name>
    <dbReference type="NCBI Taxonomy" id="176857"/>
    <lineage>
        <taxon>Eukaryota</taxon>
        <taxon>Viridiplantae</taxon>
        <taxon>Streptophyta</taxon>
        <taxon>Embryophyta</taxon>
        <taxon>Tracheophyta</taxon>
        <taxon>Spermatophyta</taxon>
        <taxon>Magnoliopsida</taxon>
        <taxon>eudicotyledons</taxon>
        <taxon>Gunneridae</taxon>
        <taxon>Pentapetalae</taxon>
        <taxon>rosids</taxon>
        <taxon>fabids</taxon>
        <taxon>Fagales</taxon>
        <taxon>Betulaceae</taxon>
        <taxon>Carpinus</taxon>
    </lineage>
</organism>
<keyword evidence="5" id="KW-1185">Reference proteome</keyword>
<dbReference type="InterPro" id="IPR040348">
    <property type="entry name" value="POLAR-like"/>
</dbReference>
<feature type="region of interest" description="Disordered" evidence="2">
    <location>
        <begin position="196"/>
        <end position="245"/>
    </location>
</feature>
<evidence type="ECO:0000313" key="4">
    <source>
        <dbReference type="EMBL" id="KAE8099545.1"/>
    </source>
</evidence>
<dbReference type="OrthoDB" id="1657181at2759"/>
<evidence type="ECO:0000256" key="2">
    <source>
        <dbReference type="SAM" id="MobiDB-lite"/>
    </source>
</evidence>
<name>A0A5N6RL92_9ROSI</name>
<dbReference type="PANTHER" id="PTHR33476:SF4">
    <property type="entry name" value="POLAR LOCALIZATION DURING ASYMMETRIC DIVISION AND PROTEIN"/>
    <property type="match status" value="1"/>
</dbReference>
<protein>
    <submittedName>
        <fullName evidence="4">Uncharacterized protein</fullName>
    </submittedName>
</protein>
<feature type="compositionally biased region" description="Basic and acidic residues" evidence="2">
    <location>
        <begin position="413"/>
        <end position="423"/>
    </location>
</feature>
<evidence type="ECO:0000256" key="1">
    <source>
        <dbReference type="SAM" id="Coils"/>
    </source>
</evidence>
<keyword evidence="1" id="KW-0175">Coiled coil</keyword>
<feature type="compositionally biased region" description="Low complexity" evidence="2">
    <location>
        <begin position="82"/>
        <end position="93"/>
    </location>
</feature>
<feature type="signal peptide" evidence="3">
    <location>
        <begin position="1"/>
        <end position="18"/>
    </location>
</feature>
<dbReference type="Proteomes" id="UP000327013">
    <property type="component" value="Chromosome 7"/>
</dbReference>
<feature type="region of interest" description="Disordered" evidence="2">
    <location>
        <begin position="396"/>
        <end position="444"/>
    </location>
</feature>
<reference evidence="4 5" key="1">
    <citation type="submission" date="2019-06" db="EMBL/GenBank/DDBJ databases">
        <title>A chromosomal-level reference genome of Carpinus fangiana (Coryloideae, Betulaceae).</title>
        <authorList>
            <person name="Yang X."/>
            <person name="Wang Z."/>
            <person name="Zhang L."/>
            <person name="Hao G."/>
            <person name="Liu J."/>
            <person name="Yang Y."/>
        </authorList>
    </citation>
    <scope>NUCLEOTIDE SEQUENCE [LARGE SCALE GENOMIC DNA]</scope>
    <source>
        <strain evidence="4">Cfa_2016G</strain>
        <tissue evidence="4">Leaf</tissue>
    </source>
</reference>
<sequence length="444" mass="48398">MWQVLLAAAVAGSTGLVAKHVFNTNADPVSDQTQNPFDDSKTQVPVASTLILGSPPASSGCNDSGNGDGSHCQRQDGIFRFSSSGGASRSGSKSLRKRAVGAKKVGDRSGCAREETEVPRKSSRRFAVRLKRRKTTKNVAAKPGLSSSKENSIFGWGLGVGIMYMMSAGKVEISKLNTAMDETAKVVQELKTEICKRKSSQHLHSPGSASEVDGKSKKNRSKQTQSTNFGAGNRDPNDIKVSDLPVIDDGECTSSVLTEEPEPRVLEIDQMEAELESELQKLPWSITEASHQEEMKANLGEFSQFDLGNVAQTDASAMGFHEGEGQSLDSCQFHGVVPAELDQKLCHLLIDQQEHQIVELESELNLAQSKLQSKEAELQALKECVRRLTDFSLSTVSEDETAAHDEQEETDEGDYKNKTESESNKLLVGMKRRMDSESCGHYVR</sequence>
<feature type="compositionally biased region" description="Basic and acidic residues" evidence="2">
    <location>
        <begin position="104"/>
        <end position="120"/>
    </location>
</feature>
<dbReference type="PANTHER" id="PTHR33476">
    <property type="entry name" value="EMB|CAB62613.1"/>
    <property type="match status" value="1"/>
</dbReference>
<evidence type="ECO:0000313" key="5">
    <source>
        <dbReference type="Proteomes" id="UP000327013"/>
    </source>
</evidence>
<dbReference type="GO" id="GO:0008356">
    <property type="term" value="P:asymmetric cell division"/>
    <property type="evidence" value="ECO:0007669"/>
    <property type="project" value="InterPro"/>
</dbReference>
<accession>A0A5N6RL92</accession>